<organism evidence="1 2">
    <name type="scientific">Rhodobacter maris</name>
    <dbReference type="NCBI Taxonomy" id="446682"/>
    <lineage>
        <taxon>Bacteria</taxon>
        <taxon>Pseudomonadati</taxon>
        <taxon>Pseudomonadota</taxon>
        <taxon>Alphaproteobacteria</taxon>
        <taxon>Rhodobacterales</taxon>
        <taxon>Rhodobacter group</taxon>
        <taxon>Rhodobacter</taxon>
    </lineage>
</organism>
<name>A0A285TBC8_9RHOB</name>
<evidence type="ECO:0000313" key="1">
    <source>
        <dbReference type="EMBL" id="SOC18916.1"/>
    </source>
</evidence>
<dbReference type="EMBL" id="OBMT01000017">
    <property type="protein sequence ID" value="SOC18916.1"/>
    <property type="molecule type" value="Genomic_DNA"/>
</dbReference>
<gene>
    <name evidence="1" type="ORF">SAMN05877831_11733</name>
</gene>
<evidence type="ECO:0000313" key="2">
    <source>
        <dbReference type="Proteomes" id="UP000219111"/>
    </source>
</evidence>
<reference evidence="2" key="1">
    <citation type="submission" date="2017-08" db="EMBL/GenBank/DDBJ databases">
        <authorList>
            <person name="Varghese N."/>
            <person name="Submissions S."/>
        </authorList>
    </citation>
    <scope>NUCLEOTIDE SEQUENCE [LARGE SCALE GENOMIC DNA]</scope>
    <source>
        <strain evidence="2">JA276</strain>
    </source>
</reference>
<keyword evidence="2" id="KW-1185">Reference proteome</keyword>
<proteinExistence type="predicted"/>
<dbReference type="AlphaFoldDB" id="A0A285TBC8"/>
<accession>A0A285TBC8</accession>
<sequence length="68" mass="7259">MGRAVIRKKRRRDQGLAFFAKLLPCVVAMEACGRATSGAVRSASAMSRSPDGARNGTARIVWALLALL</sequence>
<dbReference type="Proteomes" id="UP000219111">
    <property type="component" value="Unassembled WGS sequence"/>
</dbReference>
<protein>
    <submittedName>
        <fullName evidence="1">Uncharacterized protein</fullName>
    </submittedName>
</protein>